<dbReference type="InterPro" id="IPR005488">
    <property type="entry name" value="Etherase_MurQ"/>
</dbReference>
<proteinExistence type="inferred from homology"/>
<dbReference type="EMBL" id="JAGFNP010000005">
    <property type="protein sequence ID" value="MBO3733384.1"/>
    <property type="molecule type" value="Genomic_DNA"/>
</dbReference>
<gene>
    <name evidence="3 5" type="primary">murQ</name>
    <name evidence="5" type="ORF">J5V16_11160</name>
</gene>
<dbReference type="SUPFAM" id="SSF53697">
    <property type="entry name" value="SIS domain"/>
    <property type="match status" value="1"/>
</dbReference>
<dbReference type="PROSITE" id="PS51464">
    <property type="entry name" value="SIS"/>
    <property type="match status" value="1"/>
</dbReference>
<dbReference type="GO" id="GO:0016829">
    <property type="term" value="F:lyase activity"/>
    <property type="evidence" value="ECO:0007669"/>
    <property type="project" value="UniProtKB-KW"/>
</dbReference>
<dbReference type="InterPro" id="IPR005486">
    <property type="entry name" value="Glucokinase_regulatory_CS"/>
</dbReference>
<comment type="function">
    <text evidence="3">Specifically catalyzes the cleavage of the D-lactyl ether substituent of MurNAc 6-phosphate, producing GlcNAc 6-phosphate and D-lactate.</text>
</comment>
<evidence type="ECO:0000256" key="1">
    <source>
        <dbReference type="ARBA" id="ARBA00023239"/>
    </source>
</evidence>
<dbReference type="Gene3D" id="1.10.8.1080">
    <property type="match status" value="1"/>
</dbReference>
<keyword evidence="6" id="KW-1185">Reference proteome</keyword>
<dbReference type="InterPro" id="IPR046348">
    <property type="entry name" value="SIS_dom_sf"/>
</dbReference>
<name>A0ABS3U3M8_9ACTN</name>
<dbReference type="Pfam" id="PF20741">
    <property type="entry name" value="GKRP-like_C"/>
    <property type="match status" value="1"/>
</dbReference>
<dbReference type="NCBIfam" id="TIGR00274">
    <property type="entry name" value="N-acetylmuramic acid 6-phosphate etherase"/>
    <property type="match status" value="1"/>
</dbReference>
<dbReference type="InterPro" id="IPR001347">
    <property type="entry name" value="SIS_dom"/>
</dbReference>
<evidence type="ECO:0000259" key="4">
    <source>
        <dbReference type="PROSITE" id="PS51464"/>
    </source>
</evidence>
<sequence>MDENSLHCARLATVSETTERLKARTQLAALATEQADPRYAEIERLSTLDLARTMNEADASVPAAVAAVLPEVAAAIDAVADRLAKGGRLRYVGAGTAGRMAVMDAAECPPTFSTDPELVKAIIAGGKAAEGGAVEGTEDDAAAGAAAMAAERIGPEDAVVGLAASGRTPFVVAAVEEARRRGALTVGLSCNRDTRLSAAAEHRIEVEVGPEVVAGSTRLKSGTAQKFVLNMISTISMVRLGKVYRNYMVDMRVANSKLAARAVRMIREITGADAEAAETALAASGEHVKTAVVMLELGVDAAAAKAKLEAAEGRLSGALGAV</sequence>
<comment type="catalytic activity">
    <reaction evidence="3">
        <text>N-acetyl-D-muramate 6-phosphate + H2O = N-acetyl-D-glucosamine 6-phosphate + (R)-lactate</text>
        <dbReference type="Rhea" id="RHEA:26410"/>
        <dbReference type="ChEBI" id="CHEBI:15377"/>
        <dbReference type="ChEBI" id="CHEBI:16004"/>
        <dbReference type="ChEBI" id="CHEBI:57513"/>
        <dbReference type="ChEBI" id="CHEBI:58722"/>
        <dbReference type="EC" id="4.2.1.126"/>
    </reaction>
</comment>
<accession>A0ABS3U3M8</accession>
<dbReference type="EC" id="4.2.1.126" evidence="3"/>
<evidence type="ECO:0000256" key="2">
    <source>
        <dbReference type="ARBA" id="ARBA00023277"/>
    </source>
</evidence>
<organism evidence="5 6">
    <name type="scientific">Glycomyces niveus</name>
    <dbReference type="NCBI Taxonomy" id="2820287"/>
    <lineage>
        <taxon>Bacteria</taxon>
        <taxon>Bacillati</taxon>
        <taxon>Actinomycetota</taxon>
        <taxon>Actinomycetes</taxon>
        <taxon>Glycomycetales</taxon>
        <taxon>Glycomycetaceae</taxon>
        <taxon>Glycomyces</taxon>
    </lineage>
</organism>
<keyword evidence="1 3" id="KW-0456">Lyase</keyword>
<dbReference type="Gene3D" id="3.40.50.10490">
    <property type="entry name" value="Glucose-6-phosphate isomerase like protein, domain 1"/>
    <property type="match status" value="2"/>
</dbReference>
<evidence type="ECO:0000313" key="5">
    <source>
        <dbReference type="EMBL" id="MBO3733384.1"/>
    </source>
</evidence>
<dbReference type="PROSITE" id="PS01272">
    <property type="entry name" value="GCKR"/>
    <property type="match status" value="1"/>
</dbReference>
<comment type="pathway">
    <text evidence="3">Amino-sugar metabolism; N-acetylmuramate degradation.</text>
</comment>
<evidence type="ECO:0000256" key="3">
    <source>
        <dbReference type="HAMAP-Rule" id="MF_00068"/>
    </source>
</evidence>
<dbReference type="InterPro" id="IPR040190">
    <property type="entry name" value="MURQ/GCKR"/>
</dbReference>
<dbReference type="PANTHER" id="PTHR10088">
    <property type="entry name" value="GLUCOKINASE REGULATORY PROTEIN"/>
    <property type="match status" value="1"/>
</dbReference>
<comment type="miscellaneous">
    <text evidence="3">A lyase-type mechanism (elimination/hydration) is suggested for the cleavage of the lactyl ether bond of MurNAc 6-phosphate, with the formation of an alpha,beta-unsaturated aldehyde intermediate with (E)-stereochemistry, followed by the syn addition of water to give product.</text>
</comment>
<dbReference type="CDD" id="cd05007">
    <property type="entry name" value="SIS_Etherase"/>
    <property type="match status" value="1"/>
</dbReference>
<feature type="domain" description="SIS" evidence="4">
    <location>
        <begin position="79"/>
        <end position="242"/>
    </location>
</feature>
<dbReference type="NCBIfam" id="NF009222">
    <property type="entry name" value="PRK12570.1"/>
    <property type="match status" value="1"/>
</dbReference>
<comment type="similarity">
    <text evidence="3">Belongs to the GCKR-like family. MurNAc-6-P etherase subfamily.</text>
</comment>
<feature type="active site" description="Proton donor" evidence="3">
    <location>
        <position position="107"/>
    </location>
</feature>
<reference evidence="5 6" key="1">
    <citation type="submission" date="2021-03" db="EMBL/GenBank/DDBJ databases">
        <title>Glycomyces sp. nov., a novel actinomycete isolated from soil.</title>
        <authorList>
            <person name="Yang X."/>
            <person name="Xu X."/>
        </authorList>
    </citation>
    <scope>NUCLEOTIDE SEQUENCE [LARGE SCALE GENOMIC DNA]</scope>
    <source>
        <strain evidence="5 6">NEAU-S30</strain>
    </source>
</reference>
<comment type="caution">
    <text evidence="5">The sequence shown here is derived from an EMBL/GenBank/DDBJ whole genome shotgun (WGS) entry which is preliminary data.</text>
</comment>
<evidence type="ECO:0000313" key="6">
    <source>
        <dbReference type="Proteomes" id="UP000681341"/>
    </source>
</evidence>
<protein>
    <recommendedName>
        <fullName evidence="3">N-acetylmuramic acid 6-phosphate etherase</fullName>
        <shortName evidence="3">MurNAc-6-P etherase</shortName>
        <ecNumber evidence="3">4.2.1.126</ecNumber>
    </recommendedName>
    <alternativeName>
        <fullName evidence="3">N-acetylmuramic acid 6-phosphate hydrolase</fullName>
    </alternativeName>
    <alternativeName>
        <fullName evidence="3">N-acetylmuramic acid 6-phosphate lyase</fullName>
    </alternativeName>
</protein>
<comment type="subunit">
    <text evidence="3">Homodimer.</text>
</comment>
<feature type="active site" evidence="3">
    <location>
        <position position="138"/>
    </location>
</feature>
<dbReference type="PANTHER" id="PTHR10088:SF4">
    <property type="entry name" value="GLUCOKINASE REGULATORY PROTEIN"/>
    <property type="match status" value="1"/>
</dbReference>
<keyword evidence="2 3" id="KW-0119">Carbohydrate metabolism</keyword>
<dbReference type="NCBIfam" id="NF003915">
    <property type="entry name" value="PRK05441.1"/>
    <property type="match status" value="1"/>
</dbReference>
<dbReference type="HAMAP" id="MF_00068">
    <property type="entry name" value="MurQ"/>
    <property type="match status" value="1"/>
</dbReference>
<dbReference type="Proteomes" id="UP000681341">
    <property type="component" value="Unassembled WGS sequence"/>
</dbReference>
<dbReference type="Pfam" id="PF22645">
    <property type="entry name" value="GKRP_SIS_N"/>
    <property type="match status" value="1"/>
</dbReference>